<comment type="similarity">
    <text evidence="1">Belongs to the zinc-containing alcohol dehydrogenase family. Quinone oxidoreductase subfamily.</text>
</comment>
<dbReference type="SUPFAM" id="SSF50129">
    <property type="entry name" value="GroES-like"/>
    <property type="match status" value="1"/>
</dbReference>
<evidence type="ECO:0000313" key="12">
    <source>
        <dbReference type="EMBL" id="GAA0324145.1"/>
    </source>
</evidence>
<dbReference type="InterPro" id="IPR013154">
    <property type="entry name" value="ADH-like_N"/>
</dbReference>
<evidence type="ECO:0000256" key="3">
    <source>
        <dbReference type="ARBA" id="ARBA00022832"/>
    </source>
</evidence>
<keyword evidence="13" id="KW-1185">Reference proteome</keyword>
<dbReference type="InterPro" id="IPR051034">
    <property type="entry name" value="Mito_Enoyl-ACP_Reductase"/>
</dbReference>
<organism evidence="12 13">
    <name type="scientific">Psychrobacter aestuarii</name>
    <dbReference type="NCBI Taxonomy" id="556327"/>
    <lineage>
        <taxon>Bacteria</taxon>
        <taxon>Pseudomonadati</taxon>
        <taxon>Pseudomonadota</taxon>
        <taxon>Gammaproteobacteria</taxon>
        <taxon>Moraxellales</taxon>
        <taxon>Moraxellaceae</taxon>
        <taxon>Psychrobacter</taxon>
    </lineage>
</organism>
<evidence type="ECO:0000256" key="10">
    <source>
        <dbReference type="ARBA" id="ARBA00048843"/>
    </source>
</evidence>
<dbReference type="InterPro" id="IPR036291">
    <property type="entry name" value="NAD(P)-bd_dom_sf"/>
</dbReference>
<evidence type="ECO:0000256" key="5">
    <source>
        <dbReference type="ARBA" id="ARBA00022946"/>
    </source>
</evidence>
<dbReference type="EMBL" id="BAAAFR010000008">
    <property type="protein sequence ID" value="GAA0324145.1"/>
    <property type="molecule type" value="Genomic_DNA"/>
</dbReference>
<dbReference type="Proteomes" id="UP001501787">
    <property type="component" value="Unassembled WGS sequence"/>
</dbReference>
<evidence type="ECO:0000259" key="11">
    <source>
        <dbReference type="SMART" id="SM00829"/>
    </source>
</evidence>
<dbReference type="SUPFAM" id="SSF51735">
    <property type="entry name" value="NAD(P)-binding Rossmann-fold domains"/>
    <property type="match status" value="1"/>
</dbReference>
<evidence type="ECO:0000256" key="9">
    <source>
        <dbReference type="ARBA" id="ARBA00038963"/>
    </source>
</evidence>
<dbReference type="InterPro" id="IPR013149">
    <property type="entry name" value="ADH-like_C"/>
</dbReference>
<keyword evidence="6" id="KW-0560">Oxidoreductase</keyword>
<dbReference type="EC" id="1.3.1.104" evidence="9"/>
<dbReference type="Gene3D" id="3.40.50.720">
    <property type="entry name" value="NAD(P)-binding Rossmann-like Domain"/>
    <property type="match status" value="1"/>
</dbReference>
<evidence type="ECO:0000256" key="7">
    <source>
        <dbReference type="ARBA" id="ARBA00023098"/>
    </source>
</evidence>
<name>A0ABP3FRR4_9GAMM</name>
<evidence type="ECO:0000256" key="4">
    <source>
        <dbReference type="ARBA" id="ARBA00022857"/>
    </source>
</evidence>
<dbReference type="InterPro" id="IPR020843">
    <property type="entry name" value="ER"/>
</dbReference>
<dbReference type="InterPro" id="IPR011032">
    <property type="entry name" value="GroES-like_sf"/>
</dbReference>
<dbReference type="RefSeq" id="WP_201504494.1">
    <property type="nucleotide sequence ID" value="NZ_BAAAFR010000008.1"/>
</dbReference>
<evidence type="ECO:0000313" key="13">
    <source>
        <dbReference type="Proteomes" id="UP001501787"/>
    </source>
</evidence>
<keyword evidence="7" id="KW-0443">Lipid metabolism</keyword>
<evidence type="ECO:0000256" key="1">
    <source>
        <dbReference type="ARBA" id="ARBA00010371"/>
    </source>
</evidence>
<proteinExistence type="inferred from homology"/>
<dbReference type="SMART" id="SM00829">
    <property type="entry name" value="PKS_ER"/>
    <property type="match status" value="1"/>
</dbReference>
<keyword evidence="5" id="KW-0809">Transit peptide</keyword>
<keyword evidence="8" id="KW-0275">Fatty acid biosynthesis</keyword>
<dbReference type="PANTHER" id="PTHR43981:SF2">
    <property type="entry name" value="ENOYL-[ACYL-CARRIER-PROTEIN] REDUCTASE, MITOCHONDRIAL"/>
    <property type="match status" value="1"/>
</dbReference>
<accession>A0ABP3FRR4</accession>
<dbReference type="CDD" id="cd08292">
    <property type="entry name" value="ETR_like_2"/>
    <property type="match status" value="1"/>
</dbReference>
<keyword evidence="4" id="KW-0521">NADP</keyword>
<protein>
    <recommendedName>
        <fullName evidence="9">enoyl-[acyl-carrier-protein] reductase</fullName>
        <ecNumber evidence="9">1.3.1.104</ecNumber>
    </recommendedName>
</protein>
<comment type="catalytic activity">
    <reaction evidence="10">
        <text>a 2,3-saturated acyl-[ACP] + NADP(+) = a (2E)-enoyl-[ACP] + NADPH + H(+)</text>
        <dbReference type="Rhea" id="RHEA:22564"/>
        <dbReference type="Rhea" id="RHEA-COMP:9925"/>
        <dbReference type="Rhea" id="RHEA-COMP:9926"/>
        <dbReference type="ChEBI" id="CHEBI:15378"/>
        <dbReference type="ChEBI" id="CHEBI:57783"/>
        <dbReference type="ChEBI" id="CHEBI:58349"/>
        <dbReference type="ChEBI" id="CHEBI:78784"/>
        <dbReference type="ChEBI" id="CHEBI:78785"/>
        <dbReference type="EC" id="1.3.1.104"/>
    </reaction>
</comment>
<feature type="domain" description="Enoyl reductase (ER)" evidence="11">
    <location>
        <begin position="11"/>
        <end position="323"/>
    </location>
</feature>
<dbReference type="PANTHER" id="PTHR43981">
    <property type="entry name" value="ENOYL-[ACYL-CARRIER-PROTEIN] REDUCTASE, MITOCHONDRIAL"/>
    <property type="match status" value="1"/>
</dbReference>
<dbReference type="Pfam" id="PF08240">
    <property type="entry name" value="ADH_N"/>
    <property type="match status" value="1"/>
</dbReference>
<dbReference type="Gene3D" id="3.90.180.10">
    <property type="entry name" value="Medium-chain alcohol dehydrogenases, catalytic domain"/>
    <property type="match status" value="1"/>
</dbReference>
<evidence type="ECO:0000256" key="2">
    <source>
        <dbReference type="ARBA" id="ARBA00022516"/>
    </source>
</evidence>
<keyword evidence="2" id="KW-0444">Lipid biosynthesis</keyword>
<gene>
    <name evidence="12" type="ORF">GCM10009129_22450</name>
</gene>
<sequence length="325" mass="34828">MRSATHTEFGKPSNVLHIVDSKIPEPAADEVRIRTILAPIHNHDLLTVSGDYGYKPDFPAIGGSEALGIIDAVGSDVTDLEVGQRVASASVHGTWAEYYTAPAKMVFAIDDDIDDKLAAQLIAMPLSALMLLEVLDLDKGQWLIHNAANGAVGKTLAMLANARGIHSINLVRRADAKAELDELGIKNTVVTDDDDWQEQVKNIIGDDSIAAAVDSVGGEPSGELLSLLGNGGTMVSFGLMSGKPMVLNPSDLIFKQATVKGFWGSKTSTEMSLEDKQRLIKELMTRAKDGTLKLPIQAVYDLDDIKTAVSDDVQSQKDGKVLLKP</sequence>
<evidence type="ECO:0000256" key="6">
    <source>
        <dbReference type="ARBA" id="ARBA00023002"/>
    </source>
</evidence>
<keyword evidence="3" id="KW-0276">Fatty acid metabolism</keyword>
<evidence type="ECO:0000256" key="8">
    <source>
        <dbReference type="ARBA" id="ARBA00023160"/>
    </source>
</evidence>
<comment type="caution">
    <text evidence="12">The sequence shown here is derived from an EMBL/GenBank/DDBJ whole genome shotgun (WGS) entry which is preliminary data.</text>
</comment>
<dbReference type="Pfam" id="PF00107">
    <property type="entry name" value="ADH_zinc_N"/>
    <property type="match status" value="1"/>
</dbReference>
<reference evidence="13" key="1">
    <citation type="journal article" date="2019" name="Int. J. Syst. Evol. Microbiol.">
        <title>The Global Catalogue of Microorganisms (GCM) 10K type strain sequencing project: providing services to taxonomists for standard genome sequencing and annotation.</title>
        <authorList>
            <consortium name="The Broad Institute Genomics Platform"/>
            <consortium name="The Broad Institute Genome Sequencing Center for Infectious Disease"/>
            <person name="Wu L."/>
            <person name="Ma J."/>
        </authorList>
    </citation>
    <scope>NUCLEOTIDE SEQUENCE [LARGE SCALE GENOMIC DNA]</scope>
    <source>
        <strain evidence="13">JCM 16343</strain>
    </source>
</reference>